<evidence type="ECO:0000313" key="1">
    <source>
        <dbReference type="EMBL" id="PWC10024.1"/>
    </source>
</evidence>
<keyword evidence="2" id="KW-1185">Reference proteome</keyword>
<reference evidence="1 2" key="1">
    <citation type="submission" date="2018-04" db="EMBL/GenBank/DDBJ databases">
        <title>Brenneria corticis sp.nov.</title>
        <authorList>
            <person name="Li Y."/>
        </authorList>
    </citation>
    <scope>NUCLEOTIDE SEQUENCE [LARGE SCALE GENOMIC DNA]</scope>
    <source>
        <strain evidence="1 2">LMG 27715</strain>
    </source>
</reference>
<dbReference type="InterPro" id="IPR011990">
    <property type="entry name" value="TPR-like_helical_dom_sf"/>
</dbReference>
<gene>
    <name evidence="1" type="ORF">B4923_17985</name>
</gene>
<sequence length="64" mass="7259">MYDNGRGVPQDYQQAYAWYAVAAANGDNNAPKNRENVARRLTPLALTEAQTFARNYFARFSSKK</sequence>
<accession>A0A2U1TKS6</accession>
<dbReference type="Gene3D" id="1.25.40.10">
    <property type="entry name" value="Tetratricopeptide repeat domain"/>
    <property type="match status" value="1"/>
</dbReference>
<protein>
    <recommendedName>
        <fullName evidence="3">Sel1 repeat family protein</fullName>
    </recommendedName>
</protein>
<proteinExistence type="predicted"/>
<evidence type="ECO:0000313" key="2">
    <source>
        <dbReference type="Proteomes" id="UP000245138"/>
    </source>
</evidence>
<dbReference type="Proteomes" id="UP000245138">
    <property type="component" value="Unassembled WGS sequence"/>
</dbReference>
<comment type="caution">
    <text evidence="1">The sequence shown here is derived from an EMBL/GenBank/DDBJ whole genome shotgun (WGS) entry which is preliminary data.</text>
</comment>
<organism evidence="1 2">
    <name type="scientific">Brenneria roseae subsp. americana</name>
    <dbReference type="NCBI Taxonomy" id="1508507"/>
    <lineage>
        <taxon>Bacteria</taxon>
        <taxon>Pseudomonadati</taxon>
        <taxon>Pseudomonadota</taxon>
        <taxon>Gammaproteobacteria</taxon>
        <taxon>Enterobacterales</taxon>
        <taxon>Pectobacteriaceae</taxon>
        <taxon>Brenneria</taxon>
    </lineage>
</organism>
<dbReference type="EMBL" id="QDKJ01000016">
    <property type="protein sequence ID" value="PWC10024.1"/>
    <property type="molecule type" value="Genomic_DNA"/>
</dbReference>
<name>A0A2U1TKS6_9GAMM</name>
<dbReference type="AlphaFoldDB" id="A0A2U1TKS6"/>
<evidence type="ECO:0008006" key="3">
    <source>
        <dbReference type="Google" id="ProtNLM"/>
    </source>
</evidence>
<dbReference type="SUPFAM" id="SSF81901">
    <property type="entry name" value="HCP-like"/>
    <property type="match status" value="1"/>
</dbReference>